<dbReference type="Gene3D" id="3.30.70.20">
    <property type="match status" value="2"/>
</dbReference>
<feature type="binding site" evidence="8">
    <location>
        <position position="150"/>
    </location>
    <ligand>
        <name>[4Fe-4S] cluster</name>
        <dbReference type="ChEBI" id="CHEBI:49883"/>
        <label>3</label>
    </ligand>
</feature>
<name>A0ABW1AN88_9RHOO</name>
<comment type="function">
    <text evidence="8">Could be involved in the maturation of NapA, the catalytic subunit of the periplasmic nitrate reductase, before its export into the periplasm.</text>
</comment>
<keyword evidence="4 8" id="KW-0677">Repeat</keyword>
<dbReference type="HAMAP" id="MF_02201">
    <property type="entry name" value="NapF"/>
    <property type="match status" value="1"/>
</dbReference>
<keyword evidence="8" id="KW-0963">Cytoplasm</keyword>
<dbReference type="PROSITE" id="PS51379">
    <property type="entry name" value="4FE4S_FER_2"/>
    <property type="match status" value="3"/>
</dbReference>
<dbReference type="InterPro" id="IPR050572">
    <property type="entry name" value="Fe-S_Ferredoxin"/>
</dbReference>
<evidence type="ECO:0000256" key="4">
    <source>
        <dbReference type="ARBA" id="ARBA00022737"/>
    </source>
</evidence>
<dbReference type="InterPro" id="IPR017900">
    <property type="entry name" value="4Fe4S_Fe_S_CS"/>
</dbReference>
<evidence type="ECO:0000256" key="3">
    <source>
        <dbReference type="ARBA" id="ARBA00022723"/>
    </source>
</evidence>
<comment type="cofactor">
    <cofactor evidence="8">
        <name>[4Fe-4S] cluster</name>
        <dbReference type="ChEBI" id="CHEBI:49883"/>
    </cofactor>
</comment>
<feature type="domain" description="4Fe-4S ferredoxin-type" evidence="9">
    <location>
        <begin position="24"/>
        <end position="54"/>
    </location>
</feature>
<feature type="binding site" evidence="8">
    <location>
        <position position="146"/>
    </location>
    <ligand>
        <name>[4Fe-4S] cluster</name>
        <dbReference type="ChEBI" id="CHEBI:49883"/>
        <label>3</label>
    </ligand>
</feature>
<evidence type="ECO:0000256" key="5">
    <source>
        <dbReference type="ARBA" id="ARBA00022982"/>
    </source>
</evidence>
<feature type="binding site" evidence="8">
    <location>
        <position position="69"/>
    </location>
    <ligand>
        <name>[4Fe-4S] cluster</name>
        <dbReference type="ChEBI" id="CHEBI:49883"/>
        <label>2</label>
    </ligand>
</feature>
<dbReference type="Pfam" id="PF12838">
    <property type="entry name" value="Fer4_7"/>
    <property type="match status" value="1"/>
</dbReference>
<dbReference type="Proteomes" id="UP001595974">
    <property type="component" value="Unassembled WGS sequence"/>
</dbReference>
<keyword evidence="7 8" id="KW-0411">Iron-sulfur</keyword>
<gene>
    <name evidence="8 10" type="primary">napF</name>
    <name evidence="10" type="ORF">ACFPTN_04480</name>
</gene>
<dbReference type="PROSITE" id="PS00198">
    <property type="entry name" value="4FE4S_FER_1"/>
    <property type="match status" value="2"/>
</dbReference>
<evidence type="ECO:0000313" key="11">
    <source>
        <dbReference type="Proteomes" id="UP001595974"/>
    </source>
</evidence>
<keyword evidence="2 8" id="KW-0004">4Fe-4S</keyword>
<feature type="binding site" evidence="8">
    <location>
        <position position="44"/>
    </location>
    <ligand>
        <name>[4Fe-4S] cluster</name>
        <dbReference type="ChEBI" id="CHEBI:49883"/>
        <label>1</label>
    </ligand>
</feature>
<feature type="binding site" evidence="8">
    <location>
        <position position="76"/>
    </location>
    <ligand>
        <name>[4Fe-4S] cluster</name>
        <dbReference type="ChEBI" id="CHEBI:49883"/>
        <label>2</label>
    </ligand>
</feature>
<dbReference type="PANTHER" id="PTHR43687">
    <property type="entry name" value="ADENYLYLSULFATE REDUCTASE, BETA SUBUNIT"/>
    <property type="match status" value="1"/>
</dbReference>
<dbReference type="EMBL" id="JBHSOG010000011">
    <property type="protein sequence ID" value="MFC5768621.1"/>
    <property type="molecule type" value="Genomic_DNA"/>
</dbReference>
<evidence type="ECO:0000259" key="9">
    <source>
        <dbReference type="PROSITE" id="PS51379"/>
    </source>
</evidence>
<dbReference type="RefSeq" id="WP_096452784.1">
    <property type="nucleotide sequence ID" value="NZ_JBHSOG010000011.1"/>
</dbReference>
<keyword evidence="11" id="KW-1185">Reference proteome</keyword>
<feature type="binding site" evidence="8">
    <location>
        <position position="143"/>
    </location>
    <ligand>
        <name>[4Fe-4S] cluster</name>
        <dbReference type="ChEBI" id="CHEBI:49883"/>
        <label>3</label>
    </ligand>
</feature>
<feature type="binding site" evidence="8">
    <location>
        <position position="140"/>
    </location>
    <ligand>
        <name>[4Fe-4S] cluster</name>
        <dbReference type="ChEBI" id="CHEBI:49883"/>
        <label>3</label>
    </ligand>
</feature>
<proteinExistence type="inferred from homology"/>
<organism evidence="10 11">
    <name type="scientific">Thauera sinica</name>
    <dbReference type="NCBI Taxonomy" id="2665146"/>
    <lineage>
        <taxon>Bacteria</taxon>
        <taxon>Pseudomonadati</taxon>
        <taxon>Pseudomonadota</taxon>
        <taxon>Betaproteobacteria</taxon>
        <taxon>Rhodocyclales</taxon>
        <taxon>Zoogloeaceae</taxon>
        <taxon>Thauera</taxon>
    </lineage>
</organism>
<keyword evidence="1" id="KW-0813">Transport</keyword>
<feature type="binding site" evidence="8">
    <location>
        <position position="66"/>
    </location>
    <ligand>
        <name>[4Fe-4S] cluster</name>
        <dbReference type="ChEBI" id="CHEBI:49883"/>
        <label>2</label>
    </ligand>
</feature>
<dbReference type="InterPro" id="IPR004496">
    <property type="entry name" value="NapF"/>
</dbReference>
<dbReference type="PANTHER" id="PTHR43687:SF6">
    <property type="entry name" value="L-ASPARTATE SEMIALDEHYDE SULFURTRANSFERASE IRON-SULFUR SUBUNIT"/>
    <property type="match status" value="1"/>
</dbReference>
<reference evidence="11" key="1">
    <citation type="journal article" date="2019" name="Int. J. Syst. Evol. Microbiol.">
        <title>The Global Catalogue of Microorganisms (GCM) 10K type strain sequencing project: providing services to taxonomists for standard genome sequencing and annotation.</title>
        <authorList>
            <consortium name="The Broad Institute Genomics Platform"/>
            <consortium name="The Broad Institute Genome Sequencing Center for Infectious Disease"/>
            <person name="Wu L."/>
            <person name="Ma J."/>
        </authorList>
    </citation>
    <scope>NUCLEOTIDE SEQUENCE [LARGE SCALE GENOMIC DNA]</scope>
    <source>
        <strain evidence="11">SHR3</strain>
    </source>
</reference>
<feature type="binding site" evidence="8">
    <location>
        <position position="40"/>
    </location>
    <ligand>
        <name>[4Fe-4S] cluster</name>
        <dbReference type="ChEBI" id="CHEBI:49883"/>
        <label>1</label>
    </ligand>
</feature>
<dbReference type="Pfam" id="PF13187">
    <property type="entry name" value="Fer4_9"/>
    <property type="match status" value="1"/>
</dbReference>
<dbReference type="SUPFAM" id="SSF54862">
    <property type="entry name" value="4Fe-4S ferredoxins"/>
    <property type="match status" value="1"/>
</dbReference>
<keyword evidence="5" id="KW-0249">Electron transport</keyword>
<evidence type="ECO:0000256" key="1">
    <source>
        <dbReference type="ARBA" id="ARBA00022448"/>
    </source>
</evidence>
<comment type="caution">
    <text evidence="10">The sequence shown here is derived from an EMBL/GenBank/DDBJ whole genome shotgun (WGS) entry which is preliminary data.</text>
</comment>
<sequence length="173" mass="18443">MSRRGFLRGRVNAAAATAQRPPWARDEADFVAHCTRCAACIDHCPTQILVRADGGYPAVDFAGGECTFCGECVSRCEPRALYREQAEDPPWTLRVRIGQACLAAQGVECRVCGEACPAAAIRFRPRLGGVALPVLETDACNGCGACSGPCPVRAIELRSMDADAMNAPTEVKQ</sequence>
<comment type="subcellular location">
    <subcellularLocation>
        <location evidence="8">Cytoplasm</location>
    </subcellularLocation>
</comment>
<evidence type="ECO:0000256" key="2">
    <source>
        <dbReference type="ARBA" id="ARBA00022485"/>
    </source>
</evidence>
<comment type="subunit">
    <text evidence="8">Interacts with the cytoplasmic NapA precursor.</text>
</comment>
<protein>
    <recommendedName>
        <fullName evidence="8">Ferredoxin-type protein NapF</fullName>
    </recommendedName>
</protein>
<evidence type="ECO:0000313" key="10">
    <source>
        <dbReference type="EMBL" id="MFC5768621.1"/>
    </source>
</evidence>
<accession>A0ABW1AN88</accession>
<keyword evidence="3 8" id="KW-0479">Metal-binding</keyword>
<dbReference type="CDD" id="cd10564">
    <property type="entry name" value="NapF_like"/>
    <property type="match status" value="1"/>
</dbReference>
<feature type="domain" description="4Fe-4S ferredoxin-type" evidence="9">
    <location>
        <begin position="55"/>
        <end position="86"/>
    </location>
</feature>
<keyword evidence="6 8" id="KW-0408">Iron</keyword>
<dbReference type="NCBIfam" id="TIGR00402">
    <property type="entry name" value="napF"/>
    <property type="match status" value="1"/>
</dbReference>
<evidence type="ECO:0000256" key="7">
    <source>
        <dbReference type="ARBA" id="ARBA00023014"/>
    </source>
</evidence>
<feature type="domain" description="4Fe-4S ferredoxin-type" evidence="9">
    <location>
        <begin position="131"/>
        <end position="160"/>
    </location>
</feature>
<feature type="binding site" evidence="8">
    <location>
        <position position="72"/>
    </location>
    <ligand>
        <name>[4Fe-4S] cluster</name>
        <dbReference type="ChEBI" id="CHEBI:49883"/>
        <label>2</label>
    </ligand>
</feature>
<feature type="binding site" evidence="8">
    <location>
        <position position="34"/>
    </location>
    <ligand>
        <name>[4Fe-4S] cluster</name>
        <dbReference type="ChEBI" id="CHEBI:49883"/>
        <label>1</label>
    </ligand>
</feature>
<evidence type="ECO:0000256" key="8">
    <source>
        <dbReference type="HAMAP-Rule" id="MF_02201"/>
    </source>
</evidence>
<evidence type="ECO:0000256" key="6">
    <source>
        <dbReference type="ARBA" id="ARBA00023004"/>
    </source>
</evidence>
<feature type="binding site" evidence="8">
    <location>
        <position position="37"/>
    </location>
    <ligand>
        <name>[4Fe-4S] cluster</name>
        <dbReference type="ChEBI" id="CHEBI:49883"/>
        <label>1</label>
    </ligand>
</feature>
<comment type="similarity">
    <text evidence="8">Belongs to the NapF family.</text>
</comment>
<dbReference type="InterPro" id="IPR017896">
    <property type="entry name" value="4Fe4S_Fe-S-bd"/>
</dbReference>